<name>A0AA38S5G1_9ASTR</name>
<evidence type="ECO:0000313" key="4">
    <source>
        <dbReference type="Proteomes" id="UP001172457"/>
    </source>
</evidence>
<accession>A0AA38S5G1</accession>
<sequence length="312" mass="35049">MVFSWTRSYWASLLLRALGCYKWYQSRSLYHRDGGANLIGNDESSRGDVGNILGKSHIAEDKERKILGRPDEDLDSKLLGQSVASGFGVLQMVSKPILVPSGWWGKPHRNDESSRGDVGNILGKSHIAEDKERKILGRPDEDSRSLYHRYGGANLIGNDESSRGDVGNILGKSHIAEDKERKILGRPDEDVRSSSGGVCDNPSHMDRCWTRSYWASLLLRALGCYRPGLDYIETFSPVVKPATLHLILSLVSSKNWPLRQLDIYNAFLQGTLTESVYMSQPHGFVDPLLPYHVCQLNKAIYGLRQVSRAWYE</sequence>
<dbReference type="InterPro" id="IPR013103">
    <property type="entry name" value="RVT_2"/>
</dbReference>
<proteinExistence type="predicted"/>
<feature type="domain" description="Reverse transcriptase Ty1/copia-type" evidence="2">
    <location>
        <begin position="226"/>
        <end position="311"/>
    </location>
</feature>
<organism evidence="3 4">
    <name type="scientific">Centaurea solstitialis</name>
    <name type="common">yellow star-thistle</name>
    <dbReference type="NCBI Taxonomy" id="347529"/>
    <lineage>
        <taxon>Eukaryota</taxon>
        <taxon>Viridiplantae</taxon>
        <taxon>Streptophyta</taxon>
        <taxon>Embryophyta</taxon>
        <taxon>Tracheophyta</taxon>
        <taxon>Spermatophyta</taxon>
        <taxon>Magnoliopsida</taxon>
        <taxon>eudicotyledons</taxon>
        <taxon>Gunneridae</taxon>
        <taxon>Pentapetalae</taxon>
        <taxon>asterids</taxon>
        <taxon>campanulids</taxon>
        <taxon>Asterales</taxon>
        <taxon>Asteraceae</taxon>
        <taxon>Carduoideae</taxon>
        <taxon>Cardueae</taxon>
        <taxon>Centaureinae</taxon>
        <taxon>Centaurea</taxon>
    </lineage>
</organism>
<comment type="caution">
    <text evidence="3">The sequence shown here is derived from an EMBL/GenBank/DDBJ whole genome shotgun (WGS) entry which is preliminary data.</text>
</comment>
<dbReference type="AlphaFoldDB" id="A0AA38S5G1"/>
<keyword evidence="1" id="KW-0732">Signal</keyword>
<dbReference type="Pfam" id="PF07727">
    <property type="entry name" value="RVT_2"/>
    <property type="match status" value="1"/>
</dbReference>
<dbReference type="EMBL" id="JARYMX010000051">
    <property type="protein sequence ID" value="KAJ9536158.1"/>
    <property type="molecule type" value="Genomic_DNA"/>
</dbReference>
<evidence type="ECO:0000313" key="3">
    <source>
        <dbReference type="EMBL" id="KAJ9536158.1"/>
    </source>
</evidence>
<evidence type="ECO:0000256" key="1">
    <source>
        <dbReference type="SAM" id="SignalP"/>
    </source>
</evidence>
<gene>
    <name evidence="3" type="ORF">OSB04_un000659</name>
</gene>
<protein>
    <recommendedName>
        <fullName evidence="2">Reverse transcriptase Ty1/copia-type domain-containing protein</fullName>
    </recommendedName>
</protein>
<feature type="chain" id="PRO_5041272709" description="Reverse transcriptase Ty1/copia-type domain-containing protein" evidence="1">
    <location>
        <begin position="20"/>
        <end position="312"/>
    </location>
</feature>
<keyword evidence="4" id="KW-1185">Reference proteome</keyword>
<reference evidence="3" key="1">
    <citation type="submission" date="2023-03" db="EMBL/GenBank/DDBJ databases">
        <title>Chromosome-scale reference genome and RAD-based genetic map of yellow starthistle (Centaurea solstitialis) reveal putative structural variation and QTLs associated with invader traits.</title>
        <authorList>
            <person name="Reatini B."/>
            <person name="Cang F.A."/>
            <person name="Jiang Q."/>
            <person name="Mckibben M.T.W."/>
            <person name="Barker M.S."/>
            <person name="Rieseberg L.H."/>
            <person name="Dlugosch K.M."/>
        </authorList>
    </citation>
    <scope>NUCLEOTIDE SEQUENCE</scope>
    <source>
        <strain evidence="3">CAN-66</strain>
        <tissue evidence="3">Leaf</tissue>
    </source>
</reference>
<feature type="signal peptide" evidence="1">
    <location>
        <begin position="1"/>
        <end position="19"/>
    </location>
</feature>
<evidence type="ECO:0000259" key="2">
    <source>
        <dbReference type="Pfam" id="PF07727"/>
    </source>
</evidence>
<dbReference type="Proteomes" id="UP001172457">
    <property type="component" value="Unassembled WGS sequence"/>
</dbReference>